<comment type="caution">
    <text evidence="2">The sequence shown here is derived from an EMBL/GenBank/DDBJ whole genome shotgun (WGS) entry which is preliminary data.</text>
</comment>
<dbReference type="Proteomes" id="UP001291653">
    <property type="component" value="Unassembled WGS sequence"/>
</dbReference>
<evidence type="ECO:0000313" key="3">
    <source>
        <dbReference type="Proteomes" id="UP001291653"/>
    </source>
</evidence>
<feature type="region of interest" description="Disordered" evidence="1">
    <location>
        <begin position="217"/>
        <end position="238"/>
    </location>
</feature>
<evidence type="ECO:0000256" key="1">
    <source>
        <dbReference type="SAM" id="MobiDB-lite"/>
    </source>
</evidence>
<organism evidence="2 3">
    <name type="scientific">Streptomyces yaizuensis</name>
    <dbReference type="NCBI Taxonomy" id="2989713"/>
    <lineage>
        <taxon>Bacteria</taxon>
        <taxon>Bacillati</taxon>
        <taxon>Actinomycetota</taxon>
        <taxon>Actinomycetes</taxon>
        <taxon>Kitasatosporales</taxon>
        <taxon>Streptomycetaceae</taxon>
        <taxon>Streptomyces</taxon>
    </lineage>
</organism>
<sequence length="238" mass="25033">MALLTGCGAADAGEAAVERKAFPFSGKVLTVDSDNSAVRVIAADVSRVEVTRQVDGWVFAGSGPEKSWKLADGRLTLRMKCTGVVSDCEGRHTVRVPHGVDVTVKNDNGEVTASGFRTPLRISSDNGKVTVRDTTGPLDLRSDNGQVVTERVRAATVKVRTDNGSVRIGVREGAVPERVDVATDNGAIRVDLPRAGAPYAVDAHSENGKTDVDVARDGSSPRVVTARSDNGKVTVRGV</sequence>
<proteinExistence type="predicted"/>
<accession>A0ABQ5NU53</accession>
<evidence type="ECO:0000313" key="2">
    <source>
        <dbReference type="EMBL" id="GLF93889.1"/>
    </source>
</evidence>
<name>A0ABQ5NU53_9ACTN</name>
<gene>
    <name evidence="2" type="ORF">SYYSPA8_06350</name>
</gene>
<dbReference type="EMBL" id="BSBI01000002">
    <property type="protein sequence ID" value="GLF93889.1"/>
    <property type="molecule type" value="Genomic_DNA"/>
</dbReference>
<reference evidence="2 3" key="1">
    <citation type="submission" date="2022-10" db="EMBL/GenBank/DDBJ databases">
        <title>Draft genome sequence of Streptomyces sp. YSPA8.</title>
        <authorList>
            <person name="Moriuchi R."/>
            <person name="Dohra H."/>
            <person name="Yamamura H."/>
            <person name="Kodani S."/>
        </authorList>
    </citation>
    <scope>NUCLEOTIDE SEQUENCE [LARGE SCALE GENOMIC DNA]</scope>
    <source>
        <strain evidence="2 3">YSPA8</strain>
    </source>
</reference>
<protein>
    <submittedName>
        <fullName evidence="2">DUF4097 domain-containing protein</fullName>
    </submittedName>
</protein>
<keyword evidence="3" id="KW-1185">Reference proteome</keyword>